<dbReference type="SUPFAM" id="SSF82866">
    <property type="entry name" value="Multidrug efflux transporter AcrB transmembrane domain"/>
    <property type="match status" value="2"/>
</dbReference>
<feature type="transmembrane region" description="Helical" evidence="8">
    <location>
        <begin position="432"/>
        <end position="458"/>
    </location>
</feature>
<keyword evidence="6 8" id="KW-1133">Transmembrane helix</keyword>
<evidence type="ECO:0000256" key="6">
    <source>
        <dbReference type="ARBA" id="ARBA00022989"/>
    </source>
</evidence>
<evidence type="ECO:0000256" key="7">
    <source>
        <dbReference type="ARBA" id="ARBA00023136"/>
    </source>
</evidence>
<dbReference type="Pfam" id="PF00873">
    <property type="entry name" value="ACR_tran"/>
    <property type="match status" value="1"/>
</dbReference>
<evidence type="ECO:0000256" key="3">
    <source>
        <dbReference type="ARBA" id="ARBA00022475"/>
    </source>
</evidence>
<dbReference type="eggNOG" id="COG0841">
    <property type="taxonomic scope" value="Bacteria"/>
</dbReference>
<keyword evidence="10" id="KW-1185">Reference proteome</keyword>
<keyword evidence="5 8" id="KW-0812">Transmembrane</keyword>
<name>Q1QXE4_CHRI1</name>
<dbReference type="Gene3D" id="3.30.70.1440">
    <property type="entry name" value="Multidrug efflux transporter AcrB pore domain"/>
    <property type="match status" value="1"/>
</dbReference>
<feature type="transmembrane region" description="Helical" evidence="8">
    <location>
        <begin position="388"/>
        <end position="411"/>
    </location>
</feature>
<keyword evidence="4" id="KW-0997">Cell inner membrane</keyword>
<evidence type="ECO:0000256" key="4">
    <source>
        <dbReference type="ARBA" id="ARBA00022519"/>
    </source>
</evidence>
<feature type="transmembrane region" description="Helical" evidence="8">
    <location>
        <begin position="906"/>
        <end position="931"/>
    </location>
</feature>
<dbReference type="PANTHER" id="PTHR32063">
    <property type="match status" value="1"/>
</dbReference>
<dbReference type="PRINTS" id="PR00702">
    <property type="entry name" value="ACRIFLAVINRP"/>
</dbReference>
<feature type="transmembrane region" description="Helical" evidence="8">
    <location>
        <begin position="464"/>
        <end position="488"/>
    </location>
</feature>
<feature type="transmembrane region" description="Helical" evidence="8">
    <location>
        <begin position="853"/>
        <end position="873"/>
    </location>
</feature>
<dbReference type="Gene3D" id="3.30.2090.10">
    <property type="entry name" value="Multidrug efflux transporter AcrB TolC docking domain, DN and DC subdomains"/>
    <property type="match status" value="2"/>
</dbReference>
<dbReference type="Gene3D" id="3.30.70.1320">
    <property type="entry name" value="Multidrug efflux transporter AcrB pore domain like"/>
    <property type="match status" value="1"/>
</dbReference>
<gene>
    <name evidence="9" type="ordered locus">Csal_1511</name>
</gene>
<accession>Q1QXE4</accession>
<keyword evidence="7 8" id="KW-0472">Membrane</keyword>
<dbReference type="HOGENOM" id="CLU_002755_1_2_6"/>
<dbReference type="FunFam" id="1.20.1640.10:FF:000001">
    <property type="entry name" value="Efflux pump membrane transporter"/>
    <property type="match status" value="1"/>
</dbReference>
<evidence type="ECO:0000256" key="5">
    <source>
        <dbReference type="ARBA" id="ARBA00022692"/>
    </source>
</evidence>
<evidence type="ECO:0000313" key="10">
    <source>
        <dbReference type="Proteomes" id="UP000000239"/>
    </source>
</evidence>
<keyword evidence="2" id="KW-0813">Transport</keyword>
<feature type="transmembrane region" description="Helical" evidence="8">
    <location>
        <begin position="337"/>
        <end position="354"/>
    </location>
</feature>
<dbReference type="GO" id="GO:0005886">
    <property type="term" value="C:plasma membrane"/>
    <property type="evidence" value="ECO:0007669"/>
    <property type="project" value="UniProtKB-SubCell"/>
</dbReference>
<dbReference type="Proteomes" id="UP000000239">
    <property type="component" value="Chromosome"/>
</dbReference>
<keyword evidence="3" id="KW-1003">Cell membrane</keyword>
<dbReference type="InterPro" id="IPR027463">
    <property type="entry name" value="AcrB_DN_DC_subdom"/>
</dbReference>
<dbReference type="STRING" id="290398.Csal_1511"/>
<protein>
    <submittedName>
        <fullName evidence="9">Acriflavin resistance protein</fullName>
    </submittedName>
</protein>
<dbReference type="OrthoDB" id="5287122at2"/>
<feature type="transmembrane region" description="Helical" evidence="8">
    <location>
        <begin position="951"/>
        <end position="972"/>
    </location>
</feature>
<sequence length="1037" mass="110996">MSVSSPFVRRPVATTLLALGIVLLGLLAYQRLPVAPLPNVSFPTIVVSANLSGANPETMASTVATPLERSLGRIAGISQMTSSSSDGSTRIIVQFDLDKDINVAAREVQAAINNAQPLLPSGMTSRPSYRKMNPAAAPIMILSVTSDTLPTSELYRLADERIAPPILQVPGVGDVNVGGSSSPAVRVSLDPRRLEHAGVSLTAVANAIRSATTSTPTGFVASPASRWEVDTDSQLMRAAAFEDLVVARGEDGAVMHLGDVADLEDGVEDRYNVGFQNDQPAVLLVISASSGANVIETIAGIRERMATLESQLPQSASLSVQLDRAPGIRASLHETQLTLMLAIALVVLVVFLFLRNARATLIPSLAIPVSLIGTFAMMHVMGFSLDTLSLMALIVSIGFLVDDAIVVVENIARHIERDMPPLRAALQGAREVGFTVTSMSVSLVAVFVPLLFLGGFIGRMFFEFAMTLSLAVLVSLVVSLTLTPMLCARWLRPVRRRRTPGWERALLACGRGAQRLYDRSLDVALRHRRLTLLSLVGVIVLNGYLYAVVDKGFIPQQDTGRLIGFVRGDQSLSFDAMSDKLRTIRERLASAPEVHSVLGFMGGRGGGASATLFVTLKDGHTQGTQAVGNRLAASVGDLPGVSTSMMALQDIRIGGRQNTGTQYEITLKSDDLELLDTWSRRIGDTLRGLEGLTGVDSDNRGEGQAVELVVDRDTARRLGVDMQDVDTLLGNAFAQRSIASLYDADNQRYVILEVDADHRQAPEAISRLHVINEAGDSIPVSAFSHLEQSTSPVSVNHQGQFASSTVSFNLAEGVSLGEATERIRQAVNDLRPPTALQVDFEGSAATFQSGMQAMPWLILAALVTVYLVLGILYESYIHPLTILSTLPSAGVGALLALMLLDTPFTLIALIGIILLIGVVKKNAIMLVDFAVSAERERGLDALEAVREAALVRFRPIMMTTLAAILGAVPLLLGTDENAALRAPLGITIIGGLILSQVLTLYTTPVVYLYLDRLHRRLRPARLDATPNEAPPACVGQR</sequence>
<dbReference type="Gene3D" id="1.20.1640.10">
    <property type="entry name" value="Multidrug efflux transporter AcrB transmembrane domain"/>
    <property type="match status" value="2"/>
</dbReference>
<dbReference type="GeneID" id="95334237"/>
<proteinExistence type="predicted"/>
<evidence type="ECO:0000313" key="9">
    <source>
        <dbReference type="EMBL" id="ABE58864.1"/>
    </source>
</evidence>
<feature type="transmembrane region" description="Helical" evidence="8">
    <location>
        <begin position="361"/>
        <end position="382"/>
    </location>
</feature>
<organism evidence="9 10">
    <name type="scientific">Chromohalobacter israelensis (strain ATCC BAA-138 / DSM 3043 / CIP 106854 / NCIMB 13768 / 1H11)</name>
    <name type="common">Chromohalobacter salexigens</name>
    <dbReference type="NCBI Taxonomy" id="290398"/>
    <lineage>
        <taxon>Bacteria</taxon>
        <taxon>Pseudomonadati</taxon>
        <taxon>Pseudomonadota</taxon>
        <taxon>Gammaproteobacteria</taxon>
        <taxon>Oceanospirillales</taxon>
        <taxon>Halomonadaceae</taxon>
        <taxon>Chromohalobacter</taxon>
    </lineage>
</organism>
<dbReference type="KEGG" id="csa:Csal_1511"/>
<comment type="subcellular location">
    <subcellularLocation>
        <location evidence="1">Cell inner membrane</location>
        <topology evidence="1">Multi-pass membrane protein</topology>
    </subcellularLocation>
</comment>
<reference evidence="9 10" key="1">
    <citation type="journal article" date="2011" name="Stand. Genomic Sci.">
        <title>Complete genome sequence of the halophilic and highly halotolerant Chromohalobacter salexigens type strain (1H11(T)).</title>
        <authorList>
            <person name="Copeland A."/>
            <person name="O'Connor K."/>
            <person name="Lucas S."/>
            <person name="Lapidus A."/>
            <person name="Berry K.W."/>
            <person name="Detter J.C."/>
            <person name="Del Rio T.G."/>
            <person name="Hammon N."/>
            <person name="Dalin E."/>
            <person name="Tice H."/>
            <person name="Pitluck S."/>
            <person name="Bruce D."/>
            <person name="Goodwin L."/>
            <person name="Han C."/>
            <person name="Tapia R."/>
            <person name="Saunders E."/>
            <person name="Schmutz J."/>
            <person name="Brettin T."/>
            <person name="Larimer F."/>
            <person name="Land M."/>
            <person name="Hauser L."/>
            <person name="Vargas C."/>
            <person name="Nieto J.J."/>
            <person name="Kyrpides N.C."/>
            <person name="Ivanova N."/>
            <person name="Goker M."/>
            <person name="Klenk H.P."/>
            <person name="Csonka L.N."/>
            <person name="Woyke T."/>
        </authorList>
    </citation>
    <scope>NUCLEOTIDE SEQUENCE [LARGE SCALE GENOMIC DNA]</scope>
    <source>
        <strain evidence="10">ATCC BAA-138 / DSM 3043 / CIP 106854 / NCIMB 13768 / 1H11</strain>
    </source>
</reference>
<feature type="transmembrane region" description="Helical" evidence="8">
    <location>
        <begin position="984"/>
        <end position="1010"/>
    </location>
</feature>
<dbReference type="Gene3D" id="3.30.70.1430">
    <property type="entry name" value="Multidrug efflux transporter AcrB pore domain"/>
    <property type="match status" value="2"/>
</dbReference>
<dbReference type="SUPFAM" id="SSF82714">
    <property type="entry name" value="Multidrug efflux transporter AcrB TolC docking domain, DN and DC subdomains"/>
    <property type="match status" value="2"/>
</dbReference>
<dbReference type="AlphaFoldDB" id="Q1QXE4"/>
<dbReference type="RefSeq" id="WP_011506810.1">
    <property type="nucleotide sequence ID" value="NC_007963.1"/>
</dbReference>
<dbReference type="FunFam" id="3.30.70.1430:FF:000001">
    <property type="entry name" value="Efflux pump membrane transporter"/>
    <property type="match status" value="1"/>
</dbReference>
<evidence type="ECO:0000256" key="1">
    <source>
        <dbReference type="ARBA" id="ARBA00004429"/>
    </source>
</evidence>
<dbReference type="GO" id="GO:0042910">
    <property type="term" value="F:xenobiotic transmembrane transporter activity"/>
    <property type="evidence" value="ECO:0007669"/>
    <property type="project" value="TreeGrafter"/>
</dbReference>
<dbReference type="SUPFAM" id="SSF82693">
    <property type="entry name" value="Multidrug efflux transporter AcrB pore domain, PN1, PN2, PC1 and PC2 subdomains"/>
    <property type="match status" value="4"/>
</dbReference>
<dbReference type="InterPro" id="IPR001036">
    <property type="entry name" value="Acrflvin-R"/>
</dbReference>
<evidence type="ECO:0000256" key="8">
    <source>
        <dbReference type="SAM" id="Phobius"/>
    </source>
</evidence>
<dbReference type="EMBL" id="CP000285">
    <property type="protein sequence ID" value="ABE58864.1"/>
    <property type="molecule type" value="Genomic_DNA"/>
</dbReference>
<dbReference type="PANTHER" id="PTHR32063:SF34">
    <property type="entry name" value="MULTIDRUG RESISTANCE PROTEIN MDTC"/>
    <property type="match status" value="1"/>
</dbReference>
<evidence type="ECO:0000256" key="2">
    <source>
        <dbReference type="ARBA" id="ARBA00022448"/>
    </source>
</evidence>